<feature type="region of interest" description="Disordered" evidence="1">
    <location>
        <begin position="774"/>
        <end position="876"/>
    </location>
</feature>
<accession>A0A8H5BIF5</accession>
<evidence type="ECO:0000256" key="1">
    <source>
        <dbReference type="SAM" id="MobiDB-lite"/>
    </source>
</evidence>
<organism evidence="2 3">
    <name type="scientific">Tetrapyrgos nigripes</name>
    <dbReference type="NCBI Taxonomy" id="182062"/>
    <lineage>
        <taxon>Eukaryota</taxon>
        <taxon>Fungi</taxon>
        <taxon>Dikarya</taxon>
        <taxon>Basidiomycota</taxon>
        <taxon>Agaricomycotina</taxon>
        <taxon>Agaricomycetes</taxon>
        <taxon>Agaricomycetidae</taxon>
        <taxon>Agaricales</taxon>
        <taxon>Marasmiineae</taxon>
        <taxon>Marasmiaceae</taxon>
        <taxon>Tetrapyrgos</taxon>
    </lineage>
</organism>
<dbReference type="Proteomes" id="UP000559256">
    <property type="component" value="Unassembled WGS sequence"/>
</dbReference>
<dbReference type="OrthoDB" id="3208495at2759"/>
<dbReference type="Pfam" id="PF18759">
    <property type="entry name" value="Plavaka"/>
    <property type="match status" value="1"/>
</dbReference>
<keyword evidence="3" id="KW-1185">Reference proteome</keyword>
<name>A0A8H5BIF5_9AGAR</name>
<gene>
    <name evidence="2" type="ORF">D9758_017135</name>
</gene>
<dbReference type="AlphaFoldDB" id="A0A8H5BIF5"/>
<comment type="caution">
    <text evidence="2">The sequence shown here is derived from an EMBL/GenBank/DDBJ whole genome shotgun (WGS) entry which is preliminary data.</text>
</comment>
<feature type="region of interest" description="Disordered" evidence="1">
    <location>
        <begin position="1"/>
        <end position="27"/>
    </location>
</feature>
<protein>
    <submittedName>
        <fullName evidence="2">Uncharacterized protein</fullName>
    </submittedName>
</protein>
<feature type="region of interest" description="Disordered" evidence="1">
    <location>
        <begin position="429"/>
        <end position="464"/>
    </location>
</feature>
<feature type="compositionally biased region" description="Polar residues" evidence="1">
    <location>
        <begin position="452"/>
        <end position="461"/>
    </location>
</feature>
<proteinExistence type="predicted"/>
<evidence type="ECO:0000313" key="2">
    <source>
        <dbReference type="EMBL" id="KAF5323658.1"/>
    </source>
</evidence>
<feature type="compositionally biased region" description="Basic and acidic residues" evidence="1">
    <location>
        <begin position="785"/>
        <end position="794"/>
    </location>
</feature>
<dbReference type="InterPro" id="IPR041078">
    <property type="entry name" value="Plavaka"/>
</dbReference>
<reference evidence="2 3" key="1">
    <citation type="journal article" date="2020" name="ISME J.">
        <title>Uncovering the hidden diversity of litter-decomposition mechanisms in mushroom-forming fungi.</title>
        <authorList>
            <person name="Floudas D."/>
            <person name="Bentzer J."/>
            <person name="Ahren D."/>
            <person name="Johansson T."/>
            <person name="Persson P."/>
            <person name="Tunlid A."/>
        </authorList>
    </citation>
    <scope>NUCLEOTIDE SEQUENCE [LARGE SCALE GENOMIC DNA]</scope>
    <source>
        <strain evidence="2 3">CBS 291.85</strain>
    </source>
</reference>
<dbReference type="EMBL" id="JAACJM010000392">
    <property type="protein sequence ID" value="KAF5323658.1"/>
    <property type="molecule type" value="Genomic_DNA"/>
</dbReference>
<evidence type="ECO:0000313" key="3">
    <source>
        <dbReference type="Proteomes" id="UP000559256"/>
    </source>
</evidence>
<sequence length="876" mass="99505">MPPSFSGPLPESALSSTPEAGPEPFVTVPDEFGLYRIYDHSPPTYDPDENTSLDTVTDARTFQKTHSNYKSPFHTASNAAKTSESAASSSESPLLFENISVSRLMWWYYEEKEKSLDNLNLLVQKIILSPEFKQDHFAGFDAHREGRTLDEEIRRRQELPFKARDGWINSSVHIKVAKPGKPSSDTDDPTEESASTVEIQNVWHRDINEVVKAAFQEKSSLDFHMKPFKYMWKPSPQEPEQRVYGEVFWSDRMIEFDHTLPTIEGCALEKVAVGVQLWSDGTHLTQFGTHKLTPIYLYIGNLSKYIRTRPSSYSAHHIAYIPSPFFPKLVVRLCNDVSEARKFAARNFEDLLQLAQPAFEDLLDKSEQNKIVQDLLFDLMTFHAHAKLRVQTDSTIDTFQLAVQSLGQSLRKFAKNTCRFYSTTKELPREAEARLRQKAKKQAKKEARSGKAATSTATEEQPSIKGKKFSMKTYKTHAPSHYPEHAKIFGTYDSTATLNLDEHTMSESQRLLYMESSDDILTNDPSHPYNLSGSQRNWTTVVQLGHVGVKDPAFKDFGQKLRTHVLEHLVLPKGTALTEADFLSLVIMNGRVFQHREIRINYTTYDCRRDQDSVNPRQHADVMMLSDNTEVDDHPYIYARVIGIFHVQVKYHGPSCTTTDCSSNWLRMDLLFVRWFQRDMKYKCGWKAKRLPRLQFLPSCNPDAFGFVDPKLVIRGCYLMPGFAHGQTTGYLEYPGSAGRVPRLEQGQEIGDKEDWKYYYCCGQGYTSHLEQEALSTNRPPGGGKGKEKAHNDSGDVNMMDINNEGSGGDGKDLDISDHSDSEDSDTDMDRHLSSDSEISSTDDDSDVVAEPESSEDELDVRSDLGFSDSEEYEEN</sequence>
<feature type="region of interest" description="Disordered" evidence="1">
    <location>
        <begin position="177"/>
        <end position="196"/>
    </location>
</feature>
<feature type="compositionally biased region" description="Acidic residues" evidence="1">
    <location>
        <begin position="841"/>
        <end position="859"/>
    </location>
</feature>
<feature type="compositionally biased region" description="Basic and acidic residues" evidence="1">
    <location>
        <begin position="810"/>
        <end position="835"/>
    </location>
</feature>